<feature type="binding site" description="in other chain" evidence="14">
    <location>
        <begin position="251"/>
        <end position="253"/>
    </location>
    <ligand>
        <name>substrate</name>
        <note>ligand shared between dimeric partners</note>
    </ligand>
</feature>
<name>A0A1Y1VM57_9FUNG</name>
<keyword evidence="19" id="KW-1185">Reference proteome</keyword>
<feature type="binding site" evidence="14">
    <location>
        <position position="111"/>
    </location>
    <ligand>
        <name>ATP</name>
        <dbReference type="ChEBI" id="CHEBI:30616"/>
    </ligand>
</feature>
<comment type="caution">
    <text evidence="14">Lacks conserved residue(s) required for the propagation of feature annotation.</text>
</comment>
<feature type="binding site" description="in other chain" evidence="14">
    <location>
        <begin position="295"/>
        <end position="297"/>
    </location>
    <ligand>
        <name>substrate</name>
        <note>ligand shared between dimeric partners</note>
    </ligand>
</feature>
<dbReference type="GO" id="GO:0070095">
    <property type="term" value="F:fructose-6-phosphate binding"/>
    <property type="evidence" value="ECO:0007669"/>
    <property type="project" value="TreeGrafter"/>
</dbReference>
<dbReference type="InterPro" id="IPR015912">
    <property type="entry name" value="Phosphofructokinase_CS"/>
</dbReference>
<evidence type="ECO:0000256" key="6">
    <source>
        <dbReference type="ARBA" id="ARBA00022679"/>
    </source>
</evidence>
<comment type="similarity">
    <text evidence="15">Belongs to the phosphofructokinase type A (PFKA) family. ATP-dependent PFK group I subfamily. Eukaryotic two domain clade "E" sub-subfamily.</text>
</comment>
<feature type="binding site" description="in other chain" evidence="14">
    <location>
        <position position="869"/>
    </location>
    <ligand>
        <name>beta-D-fructose 2,6-bisphosphate</name>
        <dbReference type="ChEBI" id="CHEBI:58579"/>
        <note>allosteric activator; ligand shared between dimeric partners</note>
    </ligand>
</feature>
<comment type="similarity">
    <text evidence="14">Belongs to the phosphofructokinase type A (PFKA) family. ATP-dependent PFK group I subfamily. Eukaryotic two domain clade 'E' sub-subfamily.</text>
</comment>
<dbReference type="Gene3D" id="3.40.50.460">
    <property type="entry name" value="Phosphofructokinase domain"/>
    <property type="match status" value="2"/>
</dbReference>
<evidence type="ECO:0000256" key="7">
    <source>
        <dbReference type="ARBA" id="ARBA00022723"/>
    </source>
</evidence>
<dbReference type="FunFam" id="3.40.50.460:FF:000007">
    <property type="entry name" value="ATP-dependent 6-phosphofructokinase"/>
    <property type="match status" value="1"/>
</dbReference>
<sequence length="916" mass="99723">MDGDFNSLSLFATFASGDVKSVENVLSKTKLPYKLITKPFVTTEGNSEIKELYTIDPLNNVIMFTNRVNPFTPALDKDGIISENKKESSPKKSPLPKNSTGKSVGIITSGGDSSGMNAAVRAIVRVALTKGITPYAIYEGYQGMVDGGDKIKALSWEDVGDWLAIGGTEIGTARCQEFRTVEGRLTAVRNLVKSGIDALIICGGDGSLTGADFLRAEWTEFVDRLVKQKRLTEEEAAPYRSQLTIVGLVGSIDNDMAQTDLTIGAMTALQRICEALDSIKSTAMSHQRAFVVEVMGRHCGWLGLMAAIACGADWLFLPELPPPIGDEFIASGDWETEMCDILSKERKLGNRKTIVIVCEGAIDRNLKPIKPEYVKDVLTKRLNFDTRVTCLGHVQRGGVPCAYDRYLATVQGAEAVNAVIETTPTTPSPMIGISNNKVIRVPLKNAVAQTKEVAKAIARKDFKRAMELRDPEFNSSYNAYIESTILADGPGTRKVEESKRLRVGIMHVGAPAGGMNAATRTFVRLCLNRGHTPLGIHNGFSGLIADQVQPIQWQDVNGWVSMGGSELGINRDQPSPTPNPLNAKPQFGNYIDTGLIAFHMQKNNIQALMIIGGFEAYTSLITLTKARELYPGLCIPMILLPATVSNNVPGTDFSLGCDTALNCIVDACDTIKQSASSNRKRVFVVEVQGGNCGYLSVMGALASGASSCYIPEEGITLDTLQKDINHLVKRYAYEESANIPSYGRLILRNETAGNKTYTTDVISTILKEEGKGLFDSRSAVLGHLQQGGIPSPLDRIRATRLTVNCVDWLQEMAFKSIDEHKKSSNLSDIRTPTVFTKGAETATVIGICGADIKITPILDLLAETNLNKRKGTNEWWLGLKDLTKTLAKYEYETEEERAALEKVLGDRKQATGKNKL</sequence>
<evidence type="ECO:0000256" key="9">
    <source>
        <dbReference type="ARBA" id="ARBA00022777"/>
    </source>
</evidence>
<reference evidence="18 19" key="2">
    <citation type="submission" date="2016-08" db="EMBL/GenBank/DDBJ databases">
        <title>Pervasive Adenine N6-methylation of Active Genes in Fungi.</title>
        <authorList>
            <consortium name="DOE Joint Genome Institute"/>
            <person name="Mondo S.J."/>
            <person name="Dannebaum R.O."/>
            <person name="Kuo R.C."/>
            <person name="Labutti K."/>
            <person name="Haridas S."/>
            <person name="Kuo A."/>
            <person name="Salamov A."/>
            <person name="Ahrendt S.R."/>
            <person name="Lipzen A."/>
            <person name="Sullivan W."/>
            <person name="Andreopoulos W.B."/>
            <person name="Clum A."/>
            <person name="Lindquist E."/>
            <person name="Daum C."/>
            <person name="Ramamoorthy G.K."/>
            <person name="Gryganskyi A."/>
            <person name="Culley D."/>
            <person name="Magnuson J.K."/>
            <person name="James T.Y."/>
            <person name="O'Malley M.A."/>
            <person name="Stajich J.E."/>
            <person name="Spatafora J.W."/>
            <person name="Visel A."/>
            <person name="Grigoriev I.V."/>
        </authorList>
    </citation>
    <scope>NUCLEOTIDE SEQUENCE [LARGE SCALE GENOMIC DNA]</scope>
    <source>
        <strain evidence="19">finn</strain>
    </source>
</reference>
<feature type="binding site" evidence="14">
    <location>
        <position position="777"/>
    </location>
    <ligand>
        <name>beta-D-fructose 2,6-bisphosphate</name>
        <dbReference type="ChEBI" id="CHEBI:58579"/>
        <note>allosteric activator; ligand shared between dimeric partners</note>
    </ligand>
</feature>
<feature type="binding site" description="in other chain" evidence="14">
    <location>
        <begin position="643"/>
        <end position="647"/>
    </location>
    <ligand>
        <name>beta-D-fructose 2,6-bisphosphate</name>
        <dbReference type="ChEBI" id="CHEBI:58579"/>
        <note>allosteric activator; ligand shared between dimeric partners</note>
    </ligand>
</feature>
<dbReference type="InterPro" id="IPR009161">
    <property type="entry name" value="6-Pfructokinase_euk"/>
</dbReference>
<comment type="cofactor">
    <cofactor evidence="1 14">
        <name>Mg(2+)</name>
        <dbReference type="ChEBI" id="CHEBI:18420"/>
    </cofactor>
</comment>
<comment type="catalytic activity">
    <reaction evidence="13 14 15">
        <text>beta-D-fructose 6-phosphate + ATP = beta-D-fructose 1,6-bisphosphate + ADP + H(+)</text>
        <dbReference type="Rhea" id="RHEA:16109"/>
        <dbReference type="ChEBI" id="CHEBI:15378"/>
        <dbReference type="ChEBI" id="CHEBI:30616"/>
        <dbReference type="ChEBI" id="CHEBI:32966"/>
        <dbReference type="ChEBI" id="CHEBI:57634"/>
        <dbReference type="ChEBI" id="CHEBI:456216"/>
        <dbReference type="EC" id="2.7.1.11"/>
    </reaction>
</comment>
<protein>
    <recommendedName>
        <fullName evidence="14">ATP-dependent 6-phosphofructokinase</fullName>
        <shortName evidence="14">ATP-PFK</shortName>
        <shortName evidence="14">Phosphofructokinase</shortName>
        <ecNumber evidence="14">2.7.1.11</ecNumber>
    </recommendedName>
    <alternativeName>
        <fullName evidence="14">Phosphohexokinase</fullName>
    </alternativeName>
</protein>
<keyword evidence="8 14" id="KW-0547">Nucleotide-binding</keyword>
<dbReference type="Proteomes" id="UP000193719">
    <property type="component" value="Unassembled WGS sequence"/>
</dbReference>
<feature type="binding site" description="in other chain" evidence="14">
    <location>
        <position position="750"/>
    </location>
    <ligand>
        <name>beta-D-fructose 2,6-bisphosphate</name>
        <dbReference type="ChEBI" id="CHEBI:58579"/>
        <note>allosteric activator; ligand shared between dimeric partners</note>
    </ligand>
</feature>
<feature type="domain" description="Phosphofructokinase" evidence="17">
    <location>
        <begin position="104"/>
        <end position="419"/>
    </location>
</feature>
<feature type="region of interest" description="C-terminal regulatory PFK domain 2" evidence="14">
    <location>
        <begin position="502"/>
        <end position="916"/>
    </location>
</feature>
<dbReference type="HAMAP" id="MF_03184">
    <property type="entry name" value="Phosphofructokinase_I_E"/>
    <property type="match status" value="1"/>
</dbReference>
<comment type="function">
    <text evidence="14">Catalyzes the phosphorylation of D-fructose 6-phosphate to fructose 1,6-bisphosphate by ATP, the first committing step of glycolysis.</text>
</comment>
<evidence type="ECO:0000256" key="1">
    <source>
        <dbReference type="ARBA" id="ARBA00001946"/>
    </source>
</evidence>
<keyword evidence="4 14" id="KW-0963">Cytoplasm</keyword>
<dbReference type="GO" id="GO:0016208">
    <property type="term" value="F:AMP binding"/>
    <property type="evidence" value="ECO:0007669"/>
    <property type="project" value="TreeGrafter"/>
</dbReference>
<keyword evidence="6 14" id="KW-0808">Transferase</keyword>
<comment type="subunit">
    <text evidence="14">Homotetramer.</text>
</comment>
<feature type="binding site" evidence="14">
    <location>
        <position position="288"/>
    </location>
    <ligand>
        <name>substrate</name>
        <note>ligand shared between dimeric partners</note>
    </ligand>
</feature>
<dbReference type="InterPro" id="IPR000023">
    <property type="entry name" value="Phosphofructokinase_dom"/>
</dbReference>
<dbReference type="GO" id="GO:0030388">
    <property type="term" value="P:fructose 1,6-bisphosphate metabolic process"/>
    <property type="evidence" value="ECO:0007669"/>
    <property type="project" value="TreeGrafter"/>
</dbReference>
<feature type="binding site" description="in other chain" evidence="14">
    <location>
        <begin position="783"/>
        <end position="786"/>
    </location>
    <ligand>
        <name>beta-D-fructose 2,6-bisphosphate</name>
        <dbReference type="ChEBI" id="CHEBI:58579"/>
        <note>allosteric activator; ligand shared between dimeric partners</note>
    </ligand>
</feature>
<feature type="domain" description="Phosphofructokinase" evidence="17">
    <location>
        <begin position="502"/>
        <end position="809"/>
    </location>
</feature>
<dbReference type="FunFam" id="3.40.50.460:FF:000008">
    <property type="entry name" value="ATP-dependent 6-phosphofructokinase"/>
    <property type="match status" value="1"/>
</dbReference>
<keyword evidence="12 14" id="KW-0324">Glycolysis</keyword>
<dbReference type="PANTHER" id="PTHR13697:SF4">
    <property type="entry name" value="ATP-DEPENDENT 6-PHOSPHOFRUCTOKINASE"/>
    <property type="match status" value="1"/>
</dbReference>
<evidence type="ECO:0000256" key="11">
    <source>
        <dbReference type="ARBA" id="ARBA00022842"/>
    </source>
</evidence>
<feature type="region of interest" description="Disordered" evidence="16">
    <location>
        <begin position="79"/>
        <end position="103"/>
    </location>
</feature>
<dbReference type="STRING" id="1754191.A0A1Y1VM57"/>
<keyword evidence="7 14" id="KW-0479">Metal-binding</keyword>
<dbReference type="Gene3D" id="3.40.50.450">
    <property type="match status" value="2"/>
</dbReference>
<comment type="pathway">
    <text evidence="3 14 15">Carbohydrate degradation; glycolysis; D-glyceraldehyde 3-phosphate and glycerone phosphate from D-glucose: step 3/4.</text>
</comment>
<evidence type="ECO:0000313" key="19">
    <source>
        <dbReference type="Proteomes" id="UP000193719"/>
    </source>
</evidence>
<feature type="binding site" description="in other chain" evidence="14">
    <location>
        <begin position="688"/>
        <end position="690"/>
    </location>
    <ligand>
        <name>beta-D-fructose 2,6-bisphosphate</name>
        <dbReference type="ChEBI" id="CHEBI:58579"/>
        <note>allosteric activator; ligand shared between dimeric partners</note>
    </ligand>
</feature>
<keyword evidence="10 14" id="KW-0067">ATP-binding</keyword>
<dbReference type="SUPFAM" id="SSF53784">
    <property type="entry name" value="Phosphofructokinase"/>
    <property type="match status" value="2"/>
</dbReference>
<proteinExistence type="inferred from homology"/>
<evidence type="ECO:0000256" key="13">
    <source>
        <dbReference type="ARBA" id="ARBA00048070"/>
    </source>
</evidence>
<dbReference type="PIRSF" id="PIRSF000533">
    <property type="entry name" value="ATP_PFK_euk"/>
    <property type="match status" value="1"/>
</dbReference>
<feature type="binding site" evidence="14">
    <location>
        <position position="681"/>
    </location>
    <ligand>
        <name>beta-D-fructose 2,6-bisphosphate</name>
        <dbReference type="ChEBI" id="CHEBI:58579"/>
        <note>allosteric activator; ligand shared between dimeric partners</note>
    </ligand>
</feature>
<feature type="binding site" evidence="14">
    <location>
        <position position="387"/>
    </location>
    <ligand>
        <name>substrate</name>
        <note>ligand shared between dimeric partners</note>
    </ligand>
</feature>
<keyword evidence="11 14" id="KW-0460">Magnesium</keyword>
<keyword evidence="9 14" id="KW-0418">Kinase</keyword>
<dbReference type="NCBIfam" id="TIGR02478">
    <property type="entry name" value="6PF1K_euk"/>
    <property type="match status" value="1"/>
</dbReference>
<evidence type="ECO:0000256" key="16">
    <source>
        <dbReference type="SAM" id="MobiDB-lite"/>
    </source>
</evidence>
<feature type="binding site" description="in other chain" evidence="14">
    <location>
        <position position="571"/>
    </location>
    <ligand>
        <name>beta-D-fructose 2,6-bisphosphate</name>
        <dbReference type="ChEBI" id="CHEBI:58579"/>
        <note>allosteric activator; ligand shared between dimeric partners</note>
    </ligand>
</feature>
<evidence type="ECO:0000256" key="8">
    <source>
        <dbReference type="ARBA" id="ARBA00022741"/>
    </source>
</evidence>
<feature type="binding site" description="in other chain" evidence="14">
    <location>
        <position position="359"/>
    </location>
    <ligand>
        <name>substrate</name>
        <note>ligand shared between dimeric partners</note>
    </ligand>
</feature>
<evidence type="ECO:0000256" key="12">
    <source>
        <dbReference type="ARBA" id="ARBA00023152"/>
    </source>
</evidence>
<evidence type="ECO:0000256" key="10">
    <source>
        <dbReference type="ARBA" id="ARBA00022840"/>
    </source>
</evidence>
<comment type="subcellular location">
    <subcellularLocation>
        <location evidence="2 14">Cytoplasm</location>
    </subcellularLocation>
</comment>
<dbReference type="GO" id="GO:0005739">
    <property type="term" value="C:mitochondrion"/>
    <property type="evidence" value="ECO:0007669"/>
    <property type="project" value="TreeGrafter"/>
</dbReference>
<dbReference type="GO" id="GO:0048029">
    <property type="term" value="F:monosaccharide binding"/>
    <property type="evidence" value="ECO:0007669"/>
    <property type="project" value="TreeGrafter"/>
</dbReference>
<dbReference type="OrthoDB" id="537915at2759"/>
<evidence type="ECO:0000256" key="3">
    <source>
        <dbReference type="ARBA" id="ARBA00004679"/>
    </source>
</evidence>
<feature type="binding site" description="in other chain" evidence="14">
    <location>
        <begin position="393"/>
        <end position="396"/>
    </location>
    <ligand>
        <name>substrate</name>
        <note>ligand shared between dimeric partners</note>
    </ligand>
</feature>
<dbReference type="EMBL" id="MCFH01000002">
    <property type="protein sequence ID" value="ORX60007.1"/>
    <property type="molecule type" value="Genomic_DNA"/>
</dbReference>
<dbReference type="InterPro" id="IPR022953">
    <property type="entry name" value="ATP_PFK"/>
</dbReference>
<evidence type="ECO:0000256" key="4">
    <source>
        <dbReference type="ARBA" id="ARBA00022490"/>
    </source>
</evidence>
<feature type="region of interest" description="N-terminal catalytic PFK domain 1" evidence="14">
    <location>
        <begin position="1"/>
        <end position="485"/>
    </location>
</feature>
<feature type="compositionally biased region" description="Basic and acidic residues" evidence="16">
    <location>
        <begin position="79"/>
        <end position="90"/>
    </location>
</feature>
<feature type="binding site" evidence="14">
    <location>
        <begin position="204"/>
        <end position="207"/>
    </location>
    <ligand>
        <name>ATP</name>
        <dbReference type="ChEBI" id="CHEBI:30616"/>
    </ligand>
</feature>
<evidence type="ECO:0000256" key="5">
    <source>
        <dbReference type="ARBA" id="ARBA00022533"/>
    </source>
</evidence>
<keyword evidence="5 14" id="KW-0021">Allosteric enzyme</keyword>
<dbReference type="GO" id="GO:0061621">
    <property type="term" value="P:canonical glycolysis"/>
    <property type="evidence" value="ECO:0007669"/>
    <property type="project" value="TreeGrafter"/>
</dbReference>
<evidence type="ECO:0000313" key="18">
    <source>
        <dbReference type="EMBL" id="ORX60007.1"/>
    </source>
</evidence>
<dbReference type="Pfam" id="PF00365">
    <property type="entry name" value="PFK"/>
    <property type="match status" value="2"/>
</dbReference>
<gene>
    <name evidence="18" type="ORF">BCR36DRAFT_274691</name>
</gene>
<feature type="binding site" evidence="14">
    <location>
        <begin position="174"/>
        <end position="175"/>
    </location>
    <ligand>
        <name>ATP</name>
        <dbReference type="ChEBI" id="CHEBI:30616"/>
    </ligand>
</feature>
<dbReference type="PANTHER" id="PTHR13697">
    <property type="entry name" value="PHOSPHOFRUCTOKINASE"/>
    <property type="match status" value="1"/>
</dbReference>
<dbReference type="GO" id="GO:0006002">
    <property type="term" value="P:fructose 6-phosphate metabolic process"/>
    <property type="evidence" value="ECO:0007669"/>
    <property type="project" value="InterPro"/>
</dbReference>
<dbReference type="PROSITE" id="PS00433">
    <property type="entry name" value="PHOSPHOFRUCTOKINASE"/>
    <property type="match status" value="2"/>
</dbReference>
<accession>A0A1Y1VM57</accession>
<dbReference type="GO" id="GO:0005945">
    <property type="term" value="C:6-phosphofructokinase complex"/>
    <property type="evidence" value="ECO:0007669"/>
    <property type="project" value="TreeGrafter"/>
</dbReference>
<dbReference type="AlphaFoldDB" id="A0A1Y1VM57"/>
<feature type="active site" description="Proton acceptor" evidence="14">
    <location>
        <position position="253"/>
    </location>
</feature>
<organism evidence="18 19">
    <name type="scientific">Piromyces finnis</name>
    <dbReference type="NCBI Taxonomy" id="1754191"/>
    <lineage>
        <taxon>Eukaryota</taxon>
        <taxon>Fungi</taxon>
        <taxon>Fungi incertae sedis</taxon>
        <taxon>Chytridiomycota</taxon>
        <taxon>Chytridiomycota incertae sedis</taxon>
        <taxon>Neocallimastigomycetes</taxon>
        <taxon>Neocallimastigales</taxon>
        <taxon>Neocallimastigaceae</taxon>
        <taxon>Piromyces</taxon>
    </lineage>
</organism>
<comment type="activity regulation">
    <text evidence="14">Allosterically activated by ADP, AMP, or fructose 2,6-bisphosphate, and allosterically inhibited by ATP or citrate.</text>
</comment>
<evidence type="ECO:0000256" key="14">
    <source>
        <dbReference type="HAMAP-Rule" id="MF_03184"/>
    </source>
</evidence>
<dbReference type="GO" id="GO:0046872">
    <property type="term" value="F:metal ion binding"/>
    <property type="evidence" value="ECO:0007669"/>
    <property type="project" value="UniProtKB-KW"/>
</dbReference>
<evidence type="ECO:0000256" key="2">
    <source>
        <dbReference type="ARBA" id="ARBA00004496"/>
    </source>
</evidence>
<evidence type="ECO:0000256" key="15">
    <source>
        <dbReference type="PIRNR" id="PIRNR000533"/>
    </source>
</evidence>
<dbReference type="InterPro" id="IPR035966">
    <property type="entry name" value="PKF_sf"/>
</dbReference>
<evidence type="ECO:0000259" key="17">
    <source>
        <dbReference type="Pfam" id="PF00365"/>
    </source>
</evidence>
<feature type="binding site" evidence="14">
    <location>
        <position position="205"/>
    </location>
    <ligand>
        <name>Mg(2+)</name>
        <dbReference type="ChEBI" id="CHEBI:18420"/>
        <note>catalytic</note>
    </ligand>
</feature>
<dbReference type="UniPathway" id="UPA00109">
    <property type="reaction ID" value="UER00182"/>
</dbReference>
<dbReference type="EC" id="2.7.1.11" evidence="14"/>
<reference evidence="18 19" key="1">
    <citation type="submission" date="2016-08" db="EMBL/GenBank/DDBJ databases">
        <title>Genomes of anaerobic fungi encode conserved fungal cellulosomes for biomass hydrolysis.</title>
        <authorList>
            <consortium name="DOE Joint Genome Institute"/>
            <person name="Haitjema C.H."/>
            <person name="Gilmore S.P."/>
            <person name="Henske J.K."/>
            <person name="Solomon K.V."/>
            <person name="De Groot R."/>
            <person name="Kuo A."/>
            <person name="Mondo S.J."/>
            <person name="Salamov A.A."/>
            <person name="Labutti K."/>
            <person name="Zhao Z."/>
            <person name="Chiniquy J."/>
            <person name="Barry K."/>
            <person name="Brewer H.M."/>
            <person name="Purvine S.O."/>
            <person name="Wright A.T."/>
            <person name="Boxma B."/>
            <person name="Van Alen T."/>
            <person name="Hackstein J.H."/>
            <person name="Baker S.E."/>
            <person name="Grigoriev I.V."/>
            <person name="O'Malley M.A."/>
        </authorList>
    </citation>
    <scope>NUCLEOTIDE SEQUENCE [LARGE SCALE GENOMIC DNA]</scope>
    <source>
        <strain evidence="19">finn</strain>
    </source>
</reference>
<dbReference type="GO" id="GO:0042802">
    <property type="term" value="F:identical protein binding"/>
    <property type="evidence" value="ECO:0007669"/>
    <property type="project" value="TreeGrafter"/>
</dbReference>
<dbReference type="PRINTS" id="PR00476">
    <property type="entry name" value="PHFRCTKINASE"/>
</dbReference>
<dbReference type="GO" id="GO:0003872">
    <property type="term" value="F:6-phosphofructokinase activity"/>
    <property type="evidence" value="ECO:0007669"/>
    <property type="project" value="UniProtKB-UniRule"/>
</dbReference>
<dbReference type="GO" id="GO:0005524">
    <property type="term" value="F:ATP binding"/>
    <property type="evidence" value="ECO:0007669"/>
    <property type="project" value="UniProtKB-KW"/>
</dbReference>
<comment type="caution">
    <text evidence="18">The sequence shown here is derived from an EMBL/GenBank/DDBJ whole genome shotgun (WGS) entry which is preliminary data.</text>
</comment>